<sequence length="72" mass="7359">MSTPGTPLSDPLSGHARPPHVSVVGGEVVIMGGGVSAAYTPEAAQRLAEALMTAARQALDSAREPEPVLRLL</sequence>
<proteinExistence type="predicted"/>
<evidence type="ECO:0000313" key="1">
    <source>
        <dbReference type="EMBL" id="NJC40226.1"/>
    </source>
</evidence>
<reference evidence="1 2" key="1">
    <citation type="submission" date="2020-03" db="EMBL/GenBank/DDBJ databases">
        <title>Genomic Encyclopedia of Type Strains, Phase IV (KMG-IV): sequencing the most valuable type-strain genomes for metagenomic binning, comparative biology and taxonomic classification.</title>
        <authorList>
            <person name="Goeker M."/>
        </authorList>
    </citation>
    <scope>NUCLEOTIDE SEQUENCE [LARGE SCALE GENOMIC DNA]</scope>
    <source>
        <strain evidence="1 2">DSM 4736</strain>
    </source>
</reference>
<comment type="caution">
    <text evidence="1">The sequence shown here is derived from an EMBL/GenBank/DDBJ whole genome shotgun (WGS) entry which is preliminary data.</text>
</comment>
<dbReference type="EMBL" id="JAATJM010000001">
    <property type="protein sequence ID" value="NJC40226.1"/>
    <property type="molecule type" value="Genomic_DNA"/>
</dbReference>
<accession>A0A7X5YHV0</accession>
<protein>
    <submittedName>
        <fullName evidence="1">Uncharacterized protein</fullName>
    </submittedName>
</protein>
<name>A0A7X5YHV0_9CAUL</name>
<dbReference type="Proteomes" id="UP000587415">
    <property type="component" value="Unassembled WGS sequence"/>
</dbReference>
<dbReference type="RefSeq" id="WP_168045126.1">
    <property type="nucleotide sequence ID" value="NZ_JAATJM010000001.1"/>
</dbReference>
<gene>
    <name evidence="1" type="ORF">GGQ87_000484</name>
</gene>
<dbReference type="AlphaFoldDB" id="A0A7X5YHV0"/>
<organism evidence="1 2">
    <name type="scientific">Brevundimonas alba</name>
    <dbReference type="NCBI Taxonomy" id="74314"/>
    <lineage>
        <taxon>Bacteria</taxon>
        <taxon>Pseudomonadati</taxon>
        <taxon>Pseudomonadota</taxon>
        <taxon>Alphaproteobacteria</taxon>
        <taxon>Caulobacterales</taxon>
        <taxon>Caulobacteraceae</taxon>
        <taxon>Brevundimonas</taxon>
    </lineage>
</organism>
<keyword evidence="2" id="KW-1185">Reference proteome</keyword>
<evidence type="ECO:0000313" key="2">
    <source>
        <dbReference type="Proteomes" id="UP000587415"/>
    </source>
</evidence>